<dbReference type="GO" id="GO:0005737">
    <property type="term" value="C:cytoplasm"/>
    <property type="evidence" value="ECO:0007669"/>
    <property type="project" value="TreeGrafter"/>
</dbReference>
<reference evidence="11" key="1">
    <citation type="submission" date="2020-11" db="EMBL/GenBank/DDBJ databases">
        <authorList>
            <consortium name="DOE Joint Genome Institute"/>
            <person name="Ahrendt S."/>
            <person name="Riley R."/>
            <person name="Andreopoulos W."/>
            <person name="LaButti K."/>
            <person name="Pangilinan J."/>
            <person name="Ruiz-duenas F.J."/>
            <person name="Barrasa J.M."/>
            <person name="Sanchez-Garcia M."/>
            <person name="Camarero S."/>
            <person name="Miyauchi S."/>
            <person name="Serrano A."/>
            <person name="Linde D."/>
            <person name="Babiker R."/>
            <person name="Drula E."/>
            <person name="Ayuso-Fernandez I."/>
            <person name="Pacheco R."/>
            <person name="Padilla G."/>
            <person name="Ferreira P."/>
            <person name="Barriuso J."/>
            <person name="Kellner H."/>
            <person name="Castanera R."/>
            <person name="Alfaro M."/>
            <person name="Ramirez L."/>
            <person name="Pisabarro A.G."/>
            <person name="Kuo A."/>
            <person name="Tritt A."/>
            <person name="Lipzen A."/>
            <person name="He G."/>
            <person name="Yan M."/>
            <person name="Ng V."/>
            <person name="Cullen D."/>
            <person name="Martin F."/>
            <person name="Rosso M.-N."/>
            <person name="Henrissat B."/>
            <person name="Hibbett D."/>
            <person name="Martinez A.T."/>
            <person name="Grigoriev I.V."/>
        </authorList>
    </citation>
    <scope>NUCLEOTIDE SEQUENCE</scope>
    <source>
        <strain evidence="11">AH 44721</strain>
    </source>
</reference>
<accession>A0A9P5NCD6</accession>
<evidence type="ECO:0000256" key="4">
    <source>
        <dbReference type="ARBA" id="ARBA00022816"/>
    </source>
</evidence>
<keyword evidence="12" id="KW-1185">Reference proteome</keyword>
<evidence type="ECO:0000256" key="6">
    <source>
        <dbReference type="ARBA" id="ARBA00023010"/>
    </source>
</evidence>
<comment type="subcellular location">
    <subcellularLocation>
        <location evidence="1">Nucleus</location>
        <location evidence="1">Nuclear pore complex</location>
    </subcellularLocation>
</comment>
<dbReference type="GO" id="GO:0031369">
    <property type="term" value="F:translation initiation factor binding"/>
    <property type="evidence" value="ECO:0007669"/>
    <property type="project" value="TreeGrafter"/>
</dbReference>
<proteinExistence type="inferred from homology"/>
<evidence type="ECO:0000256" key="3">
    <source>
        <dbReference type="ARBA" id="ARBA00022448"/>
    </source>
</evidence>
<keyword evidence="8" id="KW-0539">Nucleus</keyword>
<evidence type="ECO:0000256" key="7">
    <source>
        <dbReference type="ARBA" id="ARBA00023132"/>
    </source>
</evidence>
<dbReference type="Proteomes" id="UP000724874">
    <property type="component" value="Unassembled WGS sequence"/>
</dbReference>
<evidence type="ECO:0000256" key="9">
    <source>
        <dbReference type="ARBA" id="ARBA00026227"/>
    </source>
</evidence>
<dbReference type="InterPro" id="IPR038506">
    <property type="entry name" value="GLE1-like_sf"/>
</dbReference>
<dbReference type="GO" id="GO:0016973">
    <property type="term" value="P:poly(A)+ mRNA export from nucleus"/>
    <property type="evidence" value="ECO:0007669"/>
    <property type="project" value="InterPro"/>
</dbReference>
<evidence type="ECO:0000313" key="12">
    <source>
        <dbReference type="Proteomes" id="UP000724874"/>
    </source>
</evidence>
<dbReference type="AlphaFoldDB" id="A0A9P5NCD6"/>
<protein>
    <recommendedName>
        <fullName evidence="9">mRNA export factor GLE1</fullName>
    </recommendedName>
    <alternativeName>
        <fullName evidence="10">Nucleoporin GLE1</fullName>
    </alternativeName>
</protein>
<evidence type="ECO:0000256" key="8">
    <source>
        <dbReference type="ARBA" id="ARBA00023242"/>
    </source>
</evidence>
<dbReference type="InterPro" id="IPR012476">
    <property type="entry name" value="GLE1"/>
</dbReference>
<name>A0A9P5NCD6_GYMJU</name>
<dbReference type="GO" id="GO:0005543">
    <property type="term" value="F:phospholipid binding"/>
    <property type="evidence" value="ECO:0007669"/>
    <property type="project" value="TreeGrafter"/>
</dbReference>
<keyword evidence="6" id="KW-0811">Translocation</keyword>
<keyword evidence="3" id="KW-0813">Transport</keyword>
<dbReference type="Pfam" id="PF07817">
    <property type="entry name" value="GLE1"/>
    <property type="match status" value="1"/>
</dbReference>
<dbReference type="OrthoDB" id="420884at2759"/>
<evidence type="ECO:0000313" key="11">
    <source>
        <dbReference type="EMBL" id="KAF8877929.1"/>
    </source>
</evidence>
<keyword evidence="5" id="KW-0653">Protein transport</keyword>
<keyword evidence="7" id="KW-0906">Nuclear pore complex</keyword>
<dbReference type="PANTHER" id="PTHR12960">
    <property type="entry name" value="GLE-1-RELATED"/>
    <property type="match status" value="1"/>
</dbReference>
<comment type="similarity">
    <text evidence="2">Belongs to the GLE1 family.</text>
</comment>
<dbReference type="PANTHER" id="PTHR12960:SF0">
    <property type="entry name" value="MRNA EXPORT FACTOR GLE1"/>
    <property type="match status" value="1"/>
</dbReference>
<gene>
    <name evidence="11" type="ORF">CPB84DRAFT_1752017</name>
</gene>
<evidence type="ECO:0000256" key="10">
    <source>
        <dbReference type="ARBA" id="ARBA00029983"/>
    </source>
</evidence>
<dbReference type="GO" id="GO:0044614">
    <property type="term" value="C:nuclear pore cytoplasmic filaments"/>
    <property type="evidence" value="ECO:0007669"/>
    <property type="project" value="TreeGrafter"/>
</dbReference>
<dbReference type="EMBL" id="JADNYJ010000164">
    <property type="protein sequence ID" value="KAF8877929.1"/>
    <property type="molecule type" value="Genomic_DNA"/>
</dbReference>
<sequence length="275" mass="30305">MGSTTRQIVPKIGQLTNDAQSIAQISQQIVEILRPSRGPPHHTAVYISLCSSLAKTIILQAETEVIAKKVSAGPLAQVAFNLLDALDTFPAIFFIKLVQRCGGWAIPIVLPKEDVTGQPWSSREEFAKISGWRKTTAGGEGLESNEDHSNRISAIMRVYFQILKIRPMNKPLDSPFRVSKYWAWFARMLNDPELLKAALAPDLIYTALDVMGLQAKDIWGQQWVKMLVLIHQGITTGYENGLLMGGDSAEGAAARTRVMVALENIVKGVQSDDSY</sequence>
<dbReference type="GO" id="GO:0015031">
    <property type="term" value="P:protein transport"/>
    <property type="evidence" value="ECO:0007669"/>
    <property type="project" value="UniProtKB-KW"/>
</dbReference>
<comment type="caution">
    <text evidence="11">The sequence shown here is derived from an EMBL/GenBank/DDBJ whole genome shotgun (WGS) entry which is preliminary data.</text>
</comment>
<evidence type="ECO:0000256" key="2">
    <source>
        <dbReference type="ARBA" id="ARBA00011056"/>
    </source>
</evidence>
<evidence type="ECO:0000256" key="1">
    <source>
        <dbReference type="ARBA" id="ARBA00004567"/>
    </source>
</evidence>
<evidence type="ECO:0000256" key="5">
    <source>
        <dbReference type="ARBA" id="ARBA00022927"/>
    </source>
</evidence>
<organism evidence="11 12">
    <name type="scientific">Gymnopilus junonius</name>
    <name type="common">Spectacular rustgill mushroom</name>
    <name type="synonym">Gymnopilus spectabilis subsp. junonius</name>
    <dbReference type="NCBI Taxonomy" id="109634"/>
    <lineage>
        <taxon>Eukaryota</taxon>
        <taxon>Fungi</taxon>
        <taxon>Dikarya</taxon>
        <taxon>Basidiomycota</taxon>
        <taxon>Agaricomycotina</taxon>
        <taxon>Agaricomycetes</taxon>
        <taxon>Agaricomycetidae</taxon>
        <taxon>Agaricales</taxon>
        <taxon>Agaricineae</taxon>
        <taxon>Hymenogastraceae</taxon>
        <taxon>Gymnopilus</taxon>
    </lineage>
</organism>
<keyword evidence="4" id="KW-0509">mRNA transport</keyword>
<dbReference type="Gene3D" id="1.25.40.510">
    <property type="entry name" value="GLE1-like"/>
    <property type="match status" value="1"/>
</dbReference>
<dbReference type="GO" id="GO:0000822">
    <property type="term" value="F:inositol hexakisphosphate binding"/>
    <property type="evidence" value="ECO:0007669"/>
    <property type="project" value="TreeGrafter"/>
</dbReference>